<evidence type="ECO:0000313" key="3">
    <source>
        <dbReference type="Proteomes" id="UP000647416"/>
    </source>
</evidence>
<protein>
    <submittedName>
        <fullName evidence="2">Mor transcription activator family protein</fullName>
    </submittedName>
</protein>
<dbReference type="AlphaFoldDB" id="A0A926FFF9"/>
<evidence type="ECO:0000313" key="2">
    <source>
        <dbReference type="EMBL" id="MBC8597235.1"/>
    </source>
</evidence>
<gene>
    <name evidence="2" type="ORF">H8706_10225</name>
</gene>
<comment type="caution">
    <text evidence="2">The sequence shown here is derived from an EMBL/GenBank/DDBJ whole genome shotgun (WGS) entry which is preliminary data.</text>
</comment>
<dbReference type="SUPFAM" id="SSF46689">
    <property type="entry name" value="Homeodomain-like"/>
    <property type="match status" value="1"/>
</dbReference>
<dbReference type="InterPro" id="IPR009057">
    <property type="entry name" value="Homeodomain-like_sf"/>
</dbReference>
<dbReference type="EMBL" id="JACRTE010000018">
    <property type="protein sequence ID" value="MBC8597235.1"/>
    <property type="molecule type" value="Genomic_DNA"/>
</dbReference>
<dbReference type="InterPro" id="IPR014875">
    <property type="entry name" value="Mor_transcription_activator"/>
</dbReference>
<accession>A0A926FFF9</accession>
<name>A0A926FFF9_9FIRM</name>
<dbReference type="Gene3D" id="1.10.10.60">
    <property type="entry name" value="Homeodomain-like"/>
    <property type="match status" value="1"/>
</dbReference>
<keyword evidence="3" id="KW-1185">Reference proteome</keyword>
<dbReference type="Pfam" id="PF08765">
    <property type="entry name" value="Mor"/>
    <property type="match status" value="1"/>
</dbReference>
<organism evidence="2 3">
    <name type="scientific">Qingrenia yutianensis</name>
    <dbReference type="NCBI Taxonomy" id="2763676"/>
    <lineage>
        <taxon>Bacteria</taxon>
        <taxon>Bacillati</taxon>
        <taxon>Bacillota</taxon>
        <taxon>Clostridia</taxon>
        <taxon>Eubacteriales</taxon>
        <taxon>Oscillospiraceae</taxon>
        <taxon>Qingrenia</taxon>
    </lineage>
</organism>
<evidence type="ECO:0000259" key="1">
    <source>
        <dbReference type="Pfam" id="PF08765"/>
    </source>
</evidence>
<reference evidence="2" key="1">
    <citation type="submission" date="2020-08" db="EMBL/GenBank/DDBJ databases">
        <title>Genome public.</title>
        <authorList>
            <person name="Liu C."/>
            <person name="Sun Q."/>
        </authorList>
    </citation>
    <scope>NUCLEOTIDE SEQUENCE</scope>
    <source>
        <strain evidence="2">NSJ-50</strain>
    </source>
</reference>
<feature type="domain" description="Mor transcription activator" evidence="1">
    <location>
        <begin position="5"/>
        <end position="74"/>
    </location>
</feature>
<sequence>MPNSVYEEISEEFGFDVAIKMYQIYKVMQISFPTRLFNPEYVKKQIPIEYDGTNVKQLAKKYGYSEKTVRRMIKDL</sequence>
<proteinExistence type="predicted"/>
<dbReference type="Proteomes" id="UP000647416">
    <property type="component" value="Unassembled WGS sequence"/>
</dbReference>